<comment type="caution">
    <text evidence="2">The sequence shown here is derived from an EMBL/GenBank/DDBJ whole genome shotgun (WGS) entry which is preliminary data.</text>
</comment>
<protein>
    <submittedName>
        <fullName evidence="2">Uncharacterized protein</fullName>
    </submittedName>
</protein>
<feature type="region of interest" description="Disordered" evidence="1">
    <location>
        <begin position="1"/>
        <end position="73"/>
    </location>
</feature>
<organism evidence="2 3">
    <name type="scientific">Anisodus acutangulus</name>
    <dbReference type="NCBI Taxonomy" id="402998"/>
    <lineage>
        <taxon>Eukaryota</taxon>
        <taxon>Viridiplantae</taxon>
        <taxon>Streptophyta</taxon>
        <taxon>Embryophyta</taxon>
        <taxon>Tracheophyta</taxon>
        <taxon>Spermatophyta</taxon>
        <taxon>Magnoliopsida</taxon>
        <taxon>eudicotyledons</taxon>
        <taxon>Gunneridae</taxon>
        <taxon>Pentapetalae</taxon>
        <taxon>asterids</taxon>
        <taxon>lamiids</taxon>
        <taxon>Solanales</taxon>
        <taxon>Solanaceae</taxon>
        <taxon>Solanoideae</taxon>
        <taxon>Hyoscyameae</taxon>
        <taxon>Anisodus</taxon>
    </lineage>
</organism>
<feature type="compositionally biased region" description="Basic and acidic residues" evidence="1">
    <location>
        <begin position="42"/>
        <end position="52"/>
    </location>
</feature>
<feature type="compositionally biased region" description="Basic and acidic residues" evidence="1">
    <location>
        <begin position="10"/>
        <end position="22"/>
    </location>
</feature>
<evidence type="ECO:0000256" key="1">
    <source>
        <dbReference type="SAM" id="MobiDB-lite"/>
    </source>
</evidence>
<dbReference type="OrthoDB" id="1752233at2759"/>
<sequence length="73" mass="7931">MCVLMSCKESQAEVEKQNKENSESWTGWAKDKISEGLGFKSTNDDSTAKHASDSTMDAAKNAKDKVTDTASVK</sequence>
<gene>
    <name evidence="2" type="ORF">K7X08_027142</name>
</gene>
<accession>A0A9Q1RKA9</accession>
<dbReference type="EMBL" id="JAJAGQ010000006">
    <property type="protein sequence ID" value="KAJ8560952.1"/>
    <property type="molecule type" value="Genomic_DNA"/>
</dbReference>
<dbReference type="AlphaFoldDB" id="A0A9Q1RKA9"/>
<evidence type="ECO:0000313" key="2">
    <source>
        <dbReference type="EMBL" id="KAJ8560952.1"/>
    </source>
</evidence>
<dbReference type="Proteomes" id="UP001152561">
    <property type="component" value="Unassembled WGS sequence"/>
</dbReference>
<reference evidence="3" key="1">
    <citation type="journal article" date="2023" name="Proc. Natl. Acad. Sci. U.S.A.">
        <title>Genomic and structural basis for evolution of tropane alkaloid biosynthesis.</title>
        <authorList>
            <person name="Wanga Y.-J."/>
            <person name="Taina T."/>
            <person name="Yua J.-Y."/>
            <person name="Lia J."/>
            <person name="Xua B."/>
            <person name="Chenc J."/>
            <person name="D'Auriad J.C."/>
            <person name="Huanga J.-P."/>
            <person name="Huanga S.-X."/>
        </authorList>
    </citation>
    <scope>NUCLEOTIDE SEQUENCE [LARGE SCALE GENOMIC DNA]</scope>
    <source>
        <strain evidence="3">cv. KIB-2019</strain>
    </source>
</reference>
<evidence type="ECO:0000313" key="3">
    <source>
        <dbReference type="Proteomes" id="UP001152561"/>
    </source>
</evidence>
<keyword evidence="3" id="KW-1185">Reference proteome</keyword>
<proteinExistence type="predicted"/>
<name>A0A9Q1RKA9_9SOLA</name>